<keyword evidence="1" id="KW-0175">Coiled coil</keyword>
<reference evidence="3" key="1">
    <citation type="submission" date="2021-03" db="EMBL/GenBank/DDBJ databases">
        <title>Comparative genomics and phylogenomic investigation of the class Geoglossomycetes provide insights into ecological specialization and systematics.</title>
        <authorList>
            <person name="Melie T."/>
            <person name="Pirro S."/>
            <person name="Miller A.N."/>
            <person name="Quandt A."/>
        </authorList>
    </citation>
    <scope>NUCLEOTIDE SEQUENCE</scope>
    <source>
        <strain evidence="3">CAQ_001_2017</strain>
    </source>
</reference>
<dbReference type="EMBL" id="JAGHQM010000359">
    <property type="protein sequence ID" value="KAH0562390.1"/>
    <property type="molecule type" value="Genomic_DNA"/>
</dbReference>
<comment type="caution">
    <text evidence="3">The sequence shown here is derived from an EMBL/GenBank/DDBJ whole genome shotgun (WGS) entry which is preliminary data.</text>
</comment>
<feature type="region of interest" description="Disordered" evidence="2">
    <location>
        <begin position="90"/>
        <end position="134"/>
    </location>
</feature>
<feature type="coiled-coil region" evidence="1">
    <location>
        <begin position="17"/>
        <end position="44"/>
    </location>
</feature>
<proteinExistence type="predicted"/>
<evidence type="ECO:0000256" key="1">
    <source>
        <dbReference type="SAM" id="Coils"/>
    </source>
</evidence>
<gene>
    <name evidence="3" type="ORF">GP486_002913</name>
</gene>
<organism evidence="3 4">
    <name type="scientific">Trichoglossum hirsutum</name>
    <dbReference type="NCBI Taxonomy" id="265104"/>
    <lineage>
        <taxon>Eukaryota</taxon>
        <taxon>Fungi</taxon>
        <taxon>Dikarya</taxon>
        <taxon>Ascomycota</taxon>
        <taxon>Pezizomycotina</taxon>
        <taxon>Geoglossomycetes</taxon>
        <taxon>Geoglossales</taxon>
        <taxon>Geoglossaceae</taxon>
        <taxon>Trichoglossum</taxon>
    </lineage>
</organism>
<accession>A0A9P8LE46</accession>
<evidence type="ECO:0000313" key="4">
    <source>
        <dbReference type="Proteomes" id="UP000750711"/>
    </source>
</evidence>
<feature type="compositionally biased region" description="Basic and acidic residues" evidence="2">
    <location>
        <begin position="108"/>
        <end position="134"/>
    </location>
</feature>
<dbReference type="AlphaFoldDB" id="A0A9P8LE46"/>
<sequence length="488" mass="55558">MDAMSLFGECERRGVEVENLKRHNAELQVKTQDADSRILQLNERLSKAAHDISKYTAVREENDTLAYSLRELQGKYRALEDIHRKVAREGAQRGNRISSLNHDLGAVKMDRDSLKQSLQEEERTNRDLRSELEVEKSKNAELEARHKASQVCVRQLEDEVELAKAVQQRHVEDVRKAQETVSQLMEQGQWMPEEDREVSRKLNTLYTSMINWSKVHAHKTAAALDGLPAIDQTRIRRVLSQVTQRADGKGHMELRDLGLGNKSPAILLTAALSHAIYTTVFNNPFFFESAGLFLDGRQPNAQATSAILYRIYTEMQKNDKKGANSWRSQTLRMFASQNPSNEEGADIRDLKTQVAEQFSRDFIRGDARVFLDVGDGEGSDRREDELISITSRAAEWSYKLWAQRAELSSWSIKELPKVGGVVRFNSNDRYMEHHPLHNLQLDDDESCLDGKSVGLVTHPAVVAYEDSEGDEPSVRKVWKKAIVWMGTQ</sequence>
<name>A0A9P8LE46_9PEZI</name>
<protein>
    <submittedName>
        <fullName evidence="3">Uncharacterized protein</fullName>
    </submittedName>
</protein>
<evidence type="ECO:0000256" key="2">
    <source>
        <dbReference type="SAM" id="MobiDB-lite"/>
    </source>
</evidence>
<evidence type="ECO:0000313" key="3">
    <source>
        <dbReference type="EMBL" id="KAH0562390.1"/>
    </source>
</evidence>
<keyword evidence="4" id="KW-1185">Reference proteome</keyword>
<dbReference type="Proteomes" id="UP000750711">
    <property type="component" value="Unassembled WGS sequence"/>
</dbReference>